<evidence type="ECO:0000256" key="2">
    <source>
        <dbReference type="ARBA" id="ARBA00006337"/>
    </source>
</evidence>
<feature type="domain" description="CNNM transmembrane" evidence="13">
    <location>
        <begin position="1"/>
        <end position="201"/>
    </location>
</feature>
<feature type="transmembrane region" description="Helical" evidence="11">
    <location>
        <begin position="134"/>
        <end position="156"/>
    </location>
</feature>
<feature type="transmembrane region" description="Helical" evidence="11">
    <location>
        <begin position="6"/>
        <end position="27"/>
    </location>
</feature>
<dbReference type="InterPro" id="IPR044751">
    <property type="entry name" value="Ion_transp-like_CBS"/>
</dbReference>
<keyword evidence="8 10" id="KW-0472">Membrane</keyword>
<feature type="domain" description="CBS" evidence="12">
    <location>
        <begin position="288"/>
        <end position="345"/>
    </location>
</feature>
<dbReference type="Pfam" id="PF03471">
    <property type="entry name" value="CorC_HlyC"/>
    <property type="match status" value="1"/>
</dbReference>
<evidence type="ECO:0000259" key="12">
    <source>
        <dbReference type="PROSITE" id="PS51371"/>
    </source>
</evidence>
<dbReference type="PANTHER" id="PTHR43099">
    <property type="entry name" value="UPF0053 PROTEIN YRKA"/>
    <property type="match status" value="1"/>
</dbReference>
<dbReference type="PROSITE" id="PS51371">
    <property type="entry name" value="CBS"/>
    <property type="match status" value="2"/>
</dbReference>
<comment type="similarity">
    <text evidence="2">Belongs to the UPF0053 family.</text>
</comment>
<dbReference type="InterPro" id="IPR002550">
    <property type="entry name" value="CNNM"/>
</dbReference>
<name>A0A3S2XC30_9BACI</name>
<dbReference type="InterPro" id="IPR051676">
    <property type="entry name" value="UPF0053_domain"/>
</dbReference>
<keyword evidence="4 10" id="KW-0812">Transmembrane</keyword>
<feature type="domain" description="CBS" evidence="12">
    <location>
        <begin position="220"/>
        <end position="282"/>
    </location>
</feature>
<dbReference type="Proteomes" id="UP000288024">
    <property type="component" value="Unassembled WGS sequence"/>
</dbReference>
<keyword evidence="7 9" id="KW-0129">CBS domain</keyword>
<dbReference type="InterPro" id="IPR000644">
    <property type="entry name" value="CBS_dom"/>
</dbReference>
<reference evidence="14 15" key="1">
    <citation type="submission" date="2019-01" db="EMBL/GenBank/DDBJ databases">
        <title>Bacillus sp. M5HDSG1-1, whole genome shotgun sequence.</title>
        <authorList>
            <person name="Tuo L."/>
        </authorList>
    </citation>
    <scope>NUCLEOTIDE SEQUENCE [LARGE SCALE GENOMIC DNA]</scope>
    <source>
        <strain evidence="14 15">M5HDSG1-1</strain>
    </source>
</reference>
<dbReference type="Pfam" id="PF01595">
    <property type="entry name" value="CNNM"/>
    <property type="match status" value="1"/>
</dbReference>
<evidence type="ECO:0000313" key="15">
    <source>
        <dbReference type="Proteomes" id="UP000288024"/>
    </source>
</evidence>
<protein>
    <submittedName>
        <fullName evidence="14">HlyC/CorC family transporter</fullName>
    </submittedName>
</protein>
<dbReference type="GO" id="GO:0005886">
    <property type="term" value="C:plasma membrane"/>
    <property type="evidence" value="ECO:0007669"/>
    <property type="project" value="UniProtKB-SubCell"/>
</dbReference>
<dbReference type="InterPro" id="IPR005170">
    <property type="entry name" value="Transptr-assoc_dom"/>
</dbReference>
<dbReference type="InterPro" id="IPR036318">
    <property type="entry name" value="FAD-bd_PCMH-like_sf"/>
</dbReference>
<evidence type="ECO:0000256" key="4">
    <source>
        <dbReference type="ARBA" id="ARBA00022692"/>
    </source>
</evidence>
<comment type="caution">
    <text evidence="14">The sequence shown here is derived from an EMBL/GenBank/DDBJ whole genome shotgun (WGS) entry which is preliminary data.</text>
</comment>
<dbReference type="SMART" id="SM01091">
    <property type="entry name" value="CorC_HlyC"/>
    <property type="match status" value="1"/>
</dbReference>
<dbReference type="SUPFAM" id="SSF54631">
    <property type="entry name" value="CBS-domain pair"/>
    <property type="match status" value="1"/>
</dbReference>
<keyword evidence="6 10" id="KW-1133">Transmembrane helix</keyword>
<evidence type="ECO:0000313" key="14">
    <source>
        <dbReference type="EMBL" id="RVT67731.1"/>
    </source>
</evidence>
<gene>
    <name evidence="14" type="ORF">EM808_04455</name>
</gene>
<dbReference type="AlphaFoldDB" id="A0A3S2XC30"/>
<dbReference type="FunFam" id="3.10.580.10:FF:000002">
    <property type="entry name" value="Magnesium/cobalt efflux protein CorC"/>
    <property type="match status" value="1"/>
</dbReference>
<feature type="transmembrane region" description="Helical" evidence="11">
    <location>
        <begin position="97"/>
        <end position="122"/>
    </location>
</feature>
<keyword evidence="15" id="KW-1185">Reference proteome</keyword>
<evidence type="ECO:0000256" key="1">
    <source>
        <dbReference type="ARBA" id="ARBA00004651"/>
    </source>
</evidence>
<organism evidence="14 15">
    <name type="scientific">Niallia taxi</name>
    <dbReference type="NCBI Taxonomy" id="2499688"/>
    <lineage>
        <taxon>Bacteria</taxon>
        <taxon>Bacillati</taxon>
        <taxon>Bacillota</taxon>
        <taxon>Bacilli</taxon>
        <taxon>Bacillales</taxon>
        <taxon>Bacillaceae</taxon>
        <taxon>Niallia</taxon>
    </lineage>
</organism>
<dbReference type="Gene3D" id="3.30.465.10">
    <property type="match status" value="1"/>
</dbReference>
<comment type="subcellular location">
    <subcellularLocation>
        <location evidence="1">Cell membrane</location>
        <topology evidence="1">Multi-pass membrane protein</topology>
    </subcellularLocation>
</comment>
<dbReference type="PROSITE" id="PS51846">
    <property type="entry name" value="CNNM"/>
    <property type="match status" value="1"/>
</dbReference>
<dbReference type="RefSeq" id="WP_127736414.1">
    <property type="nucleotide sequence ID" value="NZ_JARMUY010000003.1"/>
</dbReference>
<evidence type="ECO:0000256" key="8">
    <source>
        <dbReference type="ARBA" id="ARBA00023136"/>
    </source>
</evidence>
<evidence type="ECO:0000256" key="9">
    <source>
        <dbReference type="PROSITE-ProRule" id="PRU00703"/>
    </source>
</evidence>
<sequence length="432" mass="48408">MIVSNLLLIFVLIAFSAFFVAIEFAIVRVRPSRLNQLVAAGHKNAASAKTITTHLDSYLSACQLGITITSLGLGWLGEPTVLQLMAPVVEKLQLPDSAAHIISFVLAFSIVTYINVVIGELFPKSIAIGYAEKVTLVLSKPLIIFYKVTFPFIWVLNNAARLVARLYGVKSTDANENALSEEELQLILKESYQTGEINRTEYRYVQRIFEFDNRNANEVMVPRTEMAVLSEDMPLKDAISSISSQRYTRYPITKDGDKDTIVGFIHAKQILTDCIRQNCLEETPLKEYIQPIIHVMETIPIQLLLLRMQKERISIAILHDEFGGTAGLVTVEDILEEIVGDIMDEFDVDELPSIQKIGDGHYRFDSKLLLNEASNLLGISIENDGVHTIGGWLLYKKPDISLGDSIEYEGYYFKAIDFQNGHISTIEVTKEA</sequence>
<dbReference type="GO" id="GO:0050660">
    <property type="term" value="F:flavin adenine dinucleotide binding"/>
    <property type="evidence" value="ECO:0007669"/>
    <property type="project" value="InterPro"/>
</dbReference>
<dbReference type="InterPro" id="IPR046342">
    <property type="entry name" value="CBS_dom_sf"/>
</dbReference>
<keyword evidence="3" id="KW-1003">Cell membrane</keyword>
<evidence type="ECO:0000256" key="6">
    <source>
        <dbReference type="ARBA" id="ARBA00022989"/>
    </source>
</evidence>
<evidence type="ECO:0000256" key="10">
    <source>
        <dbReference type="PROSITE-ProRule" id="PRU01193"/>
    </source>
</evidence>
<keyword evidence="5" id="KW-0677">Repeat</keyword>
<dbReference type="EMBL" id="RZTZ01000001">
    <property type="protein sequence ID" value="RVT67731.1"/>
    <property type="molecule type" value="Genomic_DNA"/>
</dbReference>
<dbReference type="PANTHER" id="PTHR43099:SF2">
    <property type="entry name" value="UPF0053 PROTEIN YRKA"/>
    <property type="match status" value="1"/>
</dbReference>
<dbReference type="SUPFAM" id="SSF56176">
    <property type="entry name" value="FAD-binding/transporter-associated domain-like"/>
    <property type="match status" value="1"/>
</dbReference>
<evidence type="ECO:0000256" key="7">
    <source>
        <dbReference type="ARBA" id="ARBA00023122"/>
    </source>
</evidence>
<dbReference type="Gene3D" id="3.10.580.10">
    <property type="entry name" value="CBS-domain"/>
    <property type="match status" value="1"/>
</dbReference>
<proteinExistence type="inferred from homology"/>
<evidence type="ECO:0000256" key="3">
    <source>
        <dbReference type="ARBA" id="ARBA00022475"/>
    </source>
</evidence>
<evidence type="ECO:0000256" key="5">
    <source>
        <dbReference type="ARBA" id="ARBA00022737"/>
    </source>
</evidence>
<dbReference type="CDD" id="cd04590">
    <property type="entry name" value="CBS_pair_CorC_HlyC_assoc"/>
    <property type="match status" value="1"/>
</dbReference>
<evidence type="ECO:0000259" key="13">
    <source>
        <dbReference type="PROSITE" id="PS51846"/>
    </source>
</evidence>
<evidence type="ECO:0000256" key="11">
    <source>
        <dbReference type="SAM" id="Phobius"/>
    </source>
</evidence>
<accession>A0A3S2XC30</accession>
<dbReference type="InterPro" id="IPR016169">
    <property type="entry name" value="FAD-bd_PCMH_sub2"/>
</dbReference>
<dbReference type="Pfam" id="PF00571">
    <property type="entry name" value="CBS"/>
    <property type="match status" value="2"/>
</dbReference>